<dbReference type="GO" id="GO:0050660">
    <property type="term" value="F:flavin adenine dinucleotide binding"/>
    <property type="evidence" value="ECO:0007669"/>
    <property type="project" value="InterPro"/>
</dbReference>
<dbReference type="GO" id="GO:0005886">
    <property type="term" value="C:plasma membrane"/>
    <property type="evidence" value="ECO:0007669"/>
    <property type="project" value="UniProtKB-SubCell"/>
</dbReference>
<keyword evidence="5" id="KW-0677">Repeat</keyword>
<feature type="transmembrane region" description="Helical" evidence="11">
    <location>
        <begin position="124"/>
        <end position="149"/>
    </location>
</feature>
<evidence type="ECO:0000259" key="12">
    <source>
        <dbReference type="PROSITE" id="PS51371"/>
    </source>
</evidence>
<dbReference type="EMBL" id="CP065217">
    <property type="protein sequence ID" value="QPL53105.1"/>
    <property type="molecule type" value="Genomic_DNA"/>
</dbReference>
<dbReference type="InterPro" id="IPR005170">
    <property type="entry name" value="Transptr-assoc_dom"/>
</dbReference>
<evidence type="ECO:0000313" key="17">
    <source>
        <dbReference type="Proteomes" id="UP001253463"/>
    </source>
</evidence>
<gene>
    <name evidence="15" type="ORF">I3X05_14050</name>
    <name evidence="14" type="ORF">RZY48_003387</name>
</gene>
<dbReference type="Pfam" id="PF01595">
    <property type="entry name" value="CNNM"/>
    <property type="match status" value="1"/>
</dbReference>
<evidence type="ECO:0000256" key="7">
    <source>
        <dbReference type="ARBA" id="ARBA00023122"/>
    </source>
</evidence>
<dbReference type="FunFam" id="3.30.465.10:FF:000010">
    <property type="entry name" value="DUF21 domain-containing protein"/>
    <property type="match status" value="1"/>
</dbReference>
<keyword evidence="3" id="KW-1003">Cell membrane</keyword>
<feature type="domain" description="CBS" evidence="12">
    <location>
        <begin position="272"/>
        <end position="332"/>
    </location>
</feature>
<dbReference type="Pfam" id="PF03471">
    <property type="entry name" value="CorC_HlyC"/>
    <property type="match status" value="1"/>
</dbReference>
<keyword evidence="6 10" id="KW-1133">Transmembrane helix</keyword>
<evidence type="ECO:0000256" key="9">
    <source>
        <dbReference type="PROSITE-ProRule" id="PRU00703"/>
    </source>
</evidence>
<dbReference type="PANTHER" id="PTHR22777:SF32">
    <property type="entry name" value="UPF0053 INNER MEMBRANE PROTEIN YFJD"/>
    <property type="match status" value="1"/>
</dbReference>
<dbReference type="PROSITE" id="PS51371">
    <property type="entry name" value="CBS"/>
    <property type="match status" value="1"/>
</dbReference>
<keyword evidence="4 10" id="KW-0812">Transmembrane</keyword>
<dbReference type="NCBIfam" id="NF008604">
    <property type="entry name" value="PRK11573.1"/>
    <property type="match status" value="1"/>
</dbReference>
<dbReference type="Pfam" id="PF00571">
    <property type="entry name" value="CBS"/>
    <property type="match status" value="1"/>
</dbReference>
<sequence length="425" mass="47421">MDDISTGILFALLACLIVISGYFSGSETGMMSLNRYRLKHLANTGHKGAKRVEKLLSRPDRLIGLILIGNNLVNILASAIATILGMRLYGDLGVAIATGVLTLVVLVFAEVTPKTVAALYPERVSYASSVLLLLLMKILSPLVLLVNFITNGFIRLLGLKAKHNGEDHLSSEELRTVVNEAGNLIPRRHQDMLVSILDLEHVTVNDIMVPRNEITGIDINDDWKSIVRQLTHSPHGRIVLYRDKIDEAVGMLRLREAYRLMLEKNEFNKETLLRAADEVYFIPESTPLNVQLLKFQRNKQRIGLIVDEYGDIIGLVTLEDILEEIVGEFTTSIAPSLSDEITPQNDGSFLIEGATNIRDINKGLKWKLPTDGPRTLNGLILEHLEEIPESHLSVRVAGHPMEIVALEENRIKLVKVFPKRKRKSS</sequence>
<comment type="similarity">
    <text evidence="2">Belongs to the UPF0053 family.</text>
</comment>
<proteinExistence type="inferred from homology"/>
<dbReference type="FunFam" id="3.10.580.10:FF:000012">
    <property type="entry name" value="DUF21 domain-containing protein"/>
    <property type="match status" value="1"/>
</dbReference>
<dbReference type="Proteomes" id="UP001253463">
    <property type="component" value="Unassembled WGS sequence"/>
</dbReference>
<feature type="domain" description="CNNM transmembrane" evidence="13">
    <location>
        <begin position="2"/>
        <end position="191"/>
    </location>
</feature>
<dbReference type="InterPro" id="IPR046342">
    <property type="entry name" value="CBS_dom_sf"/>
</dbReference>
<feature type="transmembrane region" description="Helical" evidence="11">
    <location>
        <begin position="6"/>
        <end position="25"/>
    </location>
</feature>
<dbReference type="InterPro" id="IPR000644">
    <property type="entry name" value="CBS_dom"/>
</dbReference>
<keyword evidence="8 10" id="KW-0472">Membrane</keyword>
<dbReference type="InterPro" id="IPR002550">
    <property type="entry name" value="CNNM"/>
</dbReference>
<evidence type="ECO:0000256" key="2">
    <source>
        <dbReference type="ARBA" id="ARBA00006337"/>
    </source>
</evidence>
<dbReference type="InterPro" id="IPR036318">
    <property type="entry name" value="FAD-bd_PCMH-like_sf"/>
</dbReference>
<evidence type="ECO:0000313" key="15">
    <source>
        <dbReference type="EMBL" id="QPL53105.1"/>
    </source>
</evidence>
<dbReference type="CDD" id="cd04590">
    <property type="entry name" value="CBS_pair_CorC_HlyC_assoc"/>
    <property type="match status" value="1"/>
</dbReference>
<dbReference type="InterPro" id="IPR016169">
    <property type="entry name" value="FAD-bd_PCMH_sub2"/>
</dbReference>
<dbReference type="InterPro" id="IPR044751">
    <property type="entry name" value="Ion_transp-like_CBS"/>
</dbReference>
<comment type="subcellular location">
    <subcellularLocation>
        <location evidence="1">Cell membrane</location>
        <topology evidence="1">Multi-pass membrane protein</topology>
    </subcellularLocation>
</comment>
<dbReference type="EMBL" id="ABNSCA010000012">
    <property type="protein sequence ID" value="ELN6933937.1"/>
    <property type="molecule type" value="Genomic_DNA"/>
</dbReference>
<dbReference type="SUPFAM" id="SSF56176">
    <property type="entry name" value="FAD-binding/transporter-associated domain-like"/>
    <property type="match status" value="1"/>
</dbReference>
<evidence type="ECO:0000259" key="13">
    <source>
        <dbReference type="PROSITE" id="PS51846"/>
    </source>
</evidence>
<accession>A0AAI9G9Y4</accession>
<dbReference type="Proteomes" id="UP000594435">
    <property type="component" value="Chromosome 1"/>
</dbReference>
<dbReference type="RefSeq" id="WP_039437916.1">
    <property type="nucleotide sequence ID" value="NZ_CAWPVW010000044.1"/>
</dbReference>
<evidence type="ECO:0000256" key="8">
    <source>
        <dbReference type="ARBA" id="ARBA00023136"/>
    </source>
</evidence>
<name>A0AAI9G9Y4_9VIBR</name>
<evidence type="ECO:0000256" key="6">
    <source>
        <dbReference type="ARBA" id="ARBA00022989"/>
    </source>
</evidence>
<evidence type="ECO:0000256" key="4">
    <source>
        <dbReference type="ARBA" id="ARBA00022692"/>
    </source>
</evidence>
<evidence type="ECO:0000313" key="14">
    <source>
        <dbReference type="EMBL" id="ELN6933937.1"/>
    </source>
</evidence>
<reference evidence="14" key="2">
    <citation type="submission" date="2023-10" db="EMBL/GenBank/DDBJ databases">
        <authorList>
            <consortium name="PulseNet: The National Subtyping Network for Foodborne Disease Surveillance"/>
        </authorList>
    </citation>
    <scope>NUCLEOTIDE SEQUENCE</scope>
    <source>
        <strain evidence="14">PNUSAV004886</strain>
    </source>
</reference>
<dbReference type="PROSITE" id="PS51846">
    <property type="entry name" value="CNNM"/>
    <property type="match status" value="1"/>
</dbReference>
<dbReference type="SMART" id="SM01091">
    <property type="entry name" value="CorC_HlyC"/>
    <property type="match status" value="1"/>
</dbReference>
<evidence type="ECO:0000256" key="11">
    <source>
        <dbReference type="SAM" id="Phobius"/>
    </source>
</evidence>
<dbReference type="PANTHER" id="PTHR22777">
    <property type="entry name" value="HEMOLYSIN-RELATED"/>
    <property type="match status" value="1"/>
</dbReference>
<evidence type="ECO:0000256" key="10">
    <source>
        <dbReference type="PROSITE-ProRule" id="PRU01193"/>
    </source>
</evidence>
<protein>
    <submittedName>
        <fullName evidence="14">DUF21 domain-containing protein</fullName>
    </submittedName>
</protein>
<organism evidence="14 17">
    <name type="scientific">Vibrio navarrensis</name>
    <dbReference type="NCBI Taxonomy" id="29495"/>
    <lineage>
        <taxon>Bacteria</taxon>
        <taxon>Pseudomonadati</taxon>
        <taxon>Pseudomonadota</taxon>
        <taxon>Gammaproteobacteria</taxon>
        <taxon>Vibrionales</taxon>
        <taxon>Vibrionaceae</taxon>
        <taxon>Vibrio</taxon>
    </lineage>
</organism>
<reference evidence="15 16" key="1">
    <citation type="submission" date="2020-11" db="EMBL/GenBank/DDBJ databases">
        <title>Complete and Circularized Genome Assembly of a human isolate of Vibrio navarrensis biotype pommerensis with MiSeq and MinION Sequence Data.</title>
        <authorList>
            <person name="Schwartz K."/>
            <person name="Borowiak M."/>
            <person name="Deneke C."/>
            <person name="Balau V."/>
            <person name="Metelmann C."/>
            <person name="Strauch E."/>
        </authorList>
    </citation>
    <scope>NUCLEOTIDE SEQUENCE [LARGE SCALE GENOMIC DNA]</scope>
    <source>
        <strain evidence="15 16">20-VB00237</strain>
    </source>
</reference>
<evidence type="ECO:0000256" key="5">
    <source>
        <dbReference type="ARBA" id="ARBA00022737"/>
    </source>
</evidence>
<dbReference type="Gene3D" id="3.10.580.10">
    <property type="entry name" value="CBS-domain"/>
    <property type="match status" value="1"/>
</dbReference>
<feature type="transmembrane region" description="Helical" evidence="11">
    <location>
        <begin position="62"/>
        <end position="86"/>
    </location>
</feature>
<evidence type="ECO:0000256" key="1">
    <source>
        <dbReference type="ARBA" id="ARBA00004651"/>
    </source>
</evidence>
<dbReference type="AlphaFoldDB" id="A0AAI9G9Y4"/>
<keyword evidence="7 9" id="KW-0129">CBS domain</keyword>
<dbReference type="SUPFAM" id="SSF54631">
    <property type="entry name" value="CBS-domain pair"/>
    <property type="match status" value="1"/>
</dbReference>
<feature type="transmembrane region" description="Helical" evidence="11">
    <location>
        <begin position="92"/>
        <end position="112"/>
    </location>
</feature>
<dbReference type="Gene3D" id="3.30.465.10">
    <property type="match status" value="1"/>
</dbReference>
<evidence type="ECO:0000313" key="16">
    <source>
        <dbReference type="Proteomes" id="UP000594435"/>
    </source>
</evidence>
<evidence type="ECO:0000256" key="3">
    <source>
        <dbReference type="ARBA" id="ARBA00022475"/>
    </source>
</evidence>